<proteinExistence type="predicted"/>
<evidence type="ECO:0000313" key="4">
    <source>
        <dbReference type="Proteomes" id="UP000199546"/>
    </source>
</evidence>
<dbReference type="RefSeq" id="WP_093578078.1">
    <property type="nucleotide sequence ID" value="NZ_FPBA01000002.1"/>
</dbReference>
<evidence type="ECO:0000256" key="1">
    <source>
        <dbReference type="SAM" id="MobiDB-lite"/>
    </source>
</evidence>
<sequence>MHEYPGWALVQRLAPVLPAYVVLAVVTVAVLAVTWGIHVLVERPLGPRLRRVVERDLTRLLAERVPARRSAPATPTTEPFALPAGEPSVARHASAAGHGAVRGARVPTA</sequence>
<name>A0A1I6XY08_9ACTN</name>
<dbReference type="AlphaFoldDB" id="A0A1I6XY08"/>
<feature type="region of interest" description="Disordered" evidence="1">
    <location>
        <begin position="67"/>
        <end position="109"/>
    </location>
</feature>
<dbReference type="Proteomes" id="UP000199546">
    <property type="component" value="Unassembled WGS sequence"/>
</dbReference>
<feature type="transmembrane region" description="Helical" evidence="2">
    <location>
        <begin position="20"/>
        <end position="41"/>
    </location>
</feature>
<protein>
    <submittedName>
        <fullName evidence="3">Uncharacterized protein</fullName>
    </submittedName>
</protein>
<keyword evidence="2" id="KW-0812">Transmembrane</keyword>
<dbReference type="EMBL" id="FPBA01000002">
    <property type="protein sequence ID" value="SFT43249.1"/>
    <property type="molecule type" value="Genomic_DNA"/>
</dbReference>
<keyword evidence="4" id="KW-1185">Reference proteome</keyword>
<feature type="compositionally biased region" description="Low complexity" evidence="1">
    <location>
        <begin position="88"/>
        <end position="109"/>
    </location>
</feature>
<keyword evidence="2" id="KW-1133">Transmembrane helix</keyword>
<gene>
    <name evidence="3" type="ORF">SAMN05660657_00747</name>
</gene>
<dbReference type="STRING" id="1296565.SAMN05660657_00747"/>
<evidence type="ECO:0000313" key="3">
    <source>
        <dbReference type="EMBL" id="SFT43249.1"/>
    </source>
</evidence>
<organism evidence="3 4">
    <name type="scientific">Geodermatophilus amargosae</name>
    <dbReference type="NCBI Taxonomy" id="1296565"/>
    <lineage>
        <taxon>Bacteria</taxon>
        <taxon>Bacillati</taxon>
        <taxon>Actinomycetota</taxon>
        <taxon>Actinomycetes</taxon>
        <taxon>Geodermatophilales</taxon>
        <taxon>Geodermatophilaceae</taxon>
        <taxon>Geodermatophilus</taxon>
    </lineage>
</organism>
<accession>A0A1I6XY08</accession>
<evidence type="ECO:0000256" key="2">
    <source>
        <dbReference type="SAM" id="Phobius"/>
    </source>
</evidence>
<keyword evidence="2" id="KW-0472">Membrane</keyword>
<reference evidence="4" key="1">
    <citation type="submission" date="2016-10" db="EMBL/GenBank/DDBJ databases">
        <authorList>
            <person name="Varghese N."/>
            <person name="Submissions S."/>
        </authorList>
    </citation>
    <scope>NUCLEOTIDE SEQUENCE [LARGE SCALE GENOMIC DNA]</scope>
    <source>
        <strain evidence="4">DSM 46136</strain>
    </source>
</reference>